<dbReference type="GO" id="GO:0006203">
    <property type="term" value="P:dGTP catabolic process"/>
    <property type="evidence" value="ECO:0007669"/>
    <property type="project" value="TreeGrafter"/>
</dbReference>
<reference evidence="2 3" key="1">
    <citation type="journal article" date="2016" name="Nat. Commun.">
        <title>Thousands of microbial genomes shed light on interconnected biogeochemical processes in an aquifer system.</title>
        <authorList>
            <person name="Anantharaman K."/>
            <person name="Brown C.T."/>
            <person name="Hug L.A."/>
            <person name="Sharon I."/>
            <person name="Castelle C.J."/>
            <person name="Probst A.J."/>
            <person name="Thomas B.C."/>
            <person name="Singh A."/>
            <person name="Wilkins M.J."/>
            <person name="Karaoz U."/>
            <person name="Brodie E.L."/>
            <person name="Williams K.H."/>
            <person name="Hubbard S.S."/>
            <person name="Banfield J.F."/>
        </authorList>
    </citation>
    <scope>NUCLEOTIDE SEQUENCE [LARGE SCALE GENOMIC DNA]</scope>
</reference>
<organism evidence="2 3">
    <name type="scientific">Candidatus Lambdaproteobacteria bacterium RIFOXYD2_FULL_56_26</name>
    <dbReference type="NCBI Taxonomy" id="1817773"/>
    <lineage>
        <taxon>Bacteria</taxon>
        <taxon>Pseudomonadati</taxon>
        <taxon>Pseudomonadota</taxon>
        <taxon>Candidatus Lambdaproteobacteria</taxon>
    </lineage>
</organism>
<evidence type="ECO:0000313" key="3">
    <source>
        <dbReference type="Proteomes" id="UP000177583"/>
    </source>
</evidence>
<dbReference type="SUPFAM" id="SSF109604">
    <property type="entry name" value="HD-domain/PDEase-like"/>
    <property type="match status" value="1"/>
</dbReference>
<comment type="caution">
    <text evidence="2">The sequence shown here is derived from an EMBL/GenBank/DDBJ whole genome shotgun (WGS) entry which is preliminary data.</text>
</comment>
<protein>
    <recommendedName>
        <fullName evidence="1">HD domain-containing protein</fullName>
    </recommendedName>
</protein>
<dbReference type="InterPro" id="IPR006674">
    <property type="entry name" value="HD_domain"/>
</dbReference>
<sequence length="438" mass="49473">MVREKSHFIRCPIHGSMPFGSREMVLVDSPYFQRLRQISQLGFASLVFPGATHTRFSHSLGVAHLAGRVFDQLCLGQGFDLNEVYDPQQLAYFRQLLRFAALLHDVGHPPFSHAGEPILPPVGTLGLPEALVDDPNRGATHEDYTCAVILRLAQEGLLDPEEAQDLVAILSKTGRVGKKLLAKEGGPLIYPLLCQLINGEIDVDRMDYLLRDAYHAGVPYGKFDLDRLVSALSVVRYRDWLLLALKQEDVATYENFLLSRVHMFHQIYFHKTLGAFSHYLKKSFEQGELELKVQGGVDWFLEFTESSLRHALMLAKHQPWAGRLYRRERAKTLIRRQDDSPAGLAQVTEVQGYLEQEGIPCFVSRSSNRYSAQIRGREIGPATLMVVVKEFGRNRLLPLAECSVLLAGTEEKQILITQLYVQQEDHARALAVIQGRMQ</sequence>
<dbReference type="PROSITE" id="PS51831">
    <property type="entry name" value="HD"/>
    <property type="match status" value="1"/>
</dbReference>
<name>A0A1F6H322_9PROT</name>
<dbReference type="GO" id="GO:0008832">
    <property type="term" value="F:dGTPase activity"/>
    <property type="evidence" value="ECO:0007669"/>
    <property type="project" value="TreeGrafter"/>
</dbReference>
<dbReference type="Gene3D" id="1.10.3210.10">
    <property type="entry name" value="Hypothetical protein af1432"/>
    <property type="match status" value="1"/>
</dbReference>
<dbReference type="PANTHER" id="PTHR11373">
    <property type="entry name" value="DEOXYNUCLEOSIDE TRIPHOSPHATE TRIPHOSPHOHYDROLASE"/>
    <property type="match status" value="1"/>
</dbReference>
<dbReference type="InterPro" id="IPR003607">
    <property type="entry name" value="HD/PDEase_dom"/>
</dbReference>
<dbReference type="SMART" id="SM00471">
    <property type="entry name" value="HDc"/>
    <property type="match status" value="1"/>
</dbReference>
<dbReference type="PANTHER" id="PTHR11373:SF4">
    <property type="entry name" value="DEOXYNUCLEOSIDE TRIPHOSPHATE TRIPHOSPHOHYDROLASE SAMHD1"/>
    <property type="match status" value="1"/>
</dbReference>
<evidence type="ECO:0000313" key="2">
    <source>
        <dbReference type="EMBL" id="OGH04736.1"/>
    </source>
</evidence>
<gene>
    <name evidence="2" type="ORF">A2557_07045</name>
</gene>
<accession>A0A1F6H322</accession>
<dbReference type="Proteomes" id="UP000177583">
    <property type="component" value="Unassembled WGS sequence"/>
</dbReference>
<dbReference type="EMBL" id="MFNF01000001">
    <property type="protein sequence ID" value="OGH04736.1"/>
    <property type="molecule type" value="Genomic_DNA"/>
</dbReference>
<dbReference type="CDD" id="cd00077">
    <property type="entry name" value="HDc"/>
    <property type="match status" value="1"/>
</dbReference>
<dbReference type="Pfam" id="PF01966">
    <property type="entry name" value="HD"/>
    <property type="match status" value="1"/>
</dbReference>
<proteinExistence type="predicted"/>
<feature type="domain" description="HD" evidence="1">
    <location>
        <begin position="55"/>
        <end position="209"/>
    </location>
</feature>
<evidence type="ECO:0000259" key="1">
    <source>
        <dbReference type="PROSITE" id="PS51831"/>
    </source>
</evidence>
<dbReference type="AlphaFoldDB" id="A0A1F6H322"/>
<dbReference type="InterPro" id="IPR050135">
    <property type="entry name" value="dGTPase-like"/>
</dbReference>